<dbReference type="GO" id="GO:0016757">
    <property type="term" value="F:glycosyltransferase activity"/>
    <property type="evidence" value="ECO:0007669"/>
    <property type="project" value="InterPro"/>
</dbReference>
<keyword evidence="3" id="KW-0808">Transferase</keyword>
<proteinExistence type="predicted"/>
<comment type="caution">
    <text evidence="3">The sequence shown here is derived from an EMBL/GenBank/DDBJ whole genome shotgun (WGS) entry which is preliminary data.</text>
</comment>
<evidence type="ECO:0000313" key="3">
    <source>
        <dbReference type="EMBL" id="GGJ91780.1"/>
    </source>
</evidence>
<reference evidence="3" key="2">
    <citation type="submission" date="2020-09" db="EMBL/GenBank/DDBJ databases">
        <authorList>
            <person name="Sun Q."/>
            <person name="Ohkuma M."/>
        </authorList>
    </citation>
    <scope>NUCLEOTIDE SEQUENCE</scope>
    <source>
        <strain evidence="3">JCM 30078</strain>
    </source>
</reference>
<dbReference type="InterPro" id="IPR050194">
    <property type="entry name" value="Glycosyltransferase_grp1"/>
</dbReference>
<dbReference type="InterPro" id="IPR001296">
    <property type="entry name" value="Glyco_trans_1"/>
</dbReference>
<reference evidence="3" key="1">
    <citation type="journal article" date="2014" name="Int. J. Syst. Evol. Microbiol.">
        <title>Complete genome sequence of Corynebacterium casei LMG S-19264T (=DSM 44701T), isolated from a smear-ripened cheese.</title>
        <authorList>
            <consortium name="US DOE Joint Genome Institute (JGI-PGF)"/>
            <person name="Walter F."/>
            <person name="Albersmeier A."/>
            <person name="Kalinowski J."/>
            <person name="Ruckert C."/>
        </authorList>
    </citation>
    <scope>NUCLEOTIDE SEQUENCE</scope>
    <source>
        <strain evidence="3">JCM 30078</strain>
    </source>
</reference>
<sequence length="374" mass="40330">MRLDLHSDLPPTLAPGAGHSRLKIGVLTHIKHPVRQPFAGGLEAFVYDVVKGLQRRGHDVTLFASELSDPALNLVSVYDDGNYDLERGQRAWPDVSTEYITEHNAYLKLMQGLDAYGFDVIFNNSLHYVPVTMASLLRTPMLTVLHTPPFFELINAYSAAPCPAHCCTPSHANAASWSAYVPGCDVIPNGIDLDFWSPGGTPGEHAIWFGRLVPEKGAHFAIDAARQAGVELHVAGPTIDKAYFDEYIQPRLGPGVNYLGHLSRAQLVTRIAEASAALITPCWDEPFGLVVAEALACGTPVAAFSRGALPELVTLETGALAKANDVDALAGALLAARQKSRAACRARAESLWGYESMLAQYDALLQQVAATRHA</sequence>
<dbReference type="RefSeq" id="WP_188982759.1">
    <property type="nucleotide sequence ID" value="NZ_BMPO01000003.1"/>
</dbReference>
<dbReference type="Proteomes" id="UP000635983">
    <property type="component" value="Unassembled WGS sequence"/>
</dbReference>
<dbReference type="Pfam" id="PF00534">
    <property type="entry name" value="Glycos_transf_1"/>
    <property type="match status" value="1"/>
</dbReference>
<dbReference type="SUPFAM" id="SSF53756">
    <property type="entry name" value="UDP-Glycosyltransferase/glycogen phosphorylase"/>
    <property type="match status" value="1"/>
</dbReference>
<feature type="domain" description="Glycosyltransferase subfamily 4-like N-terminal" evidence="2">
    <location>
        <begin position="40"/>
        <end position="194"/>
    </location>
</feature>
<evidence type="ECO:0000259" key="1">
    <source>
        <dbReference type="Pfam" id="PF00534"/>
    </source>
</evidence>
<accession>A0A917PTF8</accession>
<feature type="domain" description="Glycosyl transferase family 1" evidence="1">
    <location>
        <begin position="207"/>
        <end position="336"/>
    </location>
</feature>
<gene>
    <name evidence="3" type="ORF">GCM10009304_16970</name>
</gene>
<dbReference type="PANTHER" id="PTHR45947">
    <property type="entry name" value="SULFOQUINOVOSYL TRANSFERASE SQD2"/>
    <property type="match status" value="1"/>
</dbReference>
<dbReference type="AlphaFoldDB" id="A0A917PTF8"/>
<dbReference type="CDD" id="cd03802">
    <property type="entry name" value="GT4_AviGT4-like"/>
    <property type="match status" value="1"/>
</dbReference>
<protein>
    <submittedName>
        <fullName evidence="3">Glycosyl transferase family 1</fullName>
    </submittedName>
</protein>
<dbReference type="Gene3D" id="3.40.50.2000">
    <property type="entry name" value="Glycogen Phosphorylase B"/>
    <property type="match status" value="2"/>
</dbReference>
<dbReference type="Pfam" id="PF13439">
    <property type="entry name" value="Glyco_transf_4"/>
    <property type="match status" value="1"/>
</dbReference>
<dbReference type="PANTHER" id="PTHR45947:SF3">
    <property type="entry name" value="SULFOQUINOVOSYL TRANSFERASE SQD2"/>
    <property type="match status" value="1"/>
</dbReference>
<dbReference type="InterPro" id="IPR028098">
    <property type="entry name" value="Glyco_trans_4-like_N"/>
</dbReference>
<evidence type="ECO:0000313" key="4">
    <source>
        <dbReference type="Proteomes" id="UP000635983"/>
    </source>
</evidence>
<keyword evidence="4" id="KW-1185">Reference proteome</keyword>
<dbReference type="EMBL" id="BMPO01000003">
    <property type="protein sequence ID" value="GGJ91780.1"/>
    <property type="molecule type" value="Genomic_DNA"/>
</dbReference>
<name>A0A917PTF8_9PSED</name>
<organism evidence="3 4">
    <name type="scientific">Pseudomonas matsuisoli</name>
    <dbReference type="NCBI Taxonomy" id="1515666"/>
    <lineage>
        <taxon>Bacteria</taxon>
        <taxon>Pseudomonadati</taxon>
        <taxon>Pseudomonadota</taxon>
        <taxon>Gammaproteobacteria</taxon>
        <taxon>Pseudomonadales</taxon>
        <taxon>Pseudomonadaceae</taxon>
        <taxon>Pseudomonas</taxon>
    </lineage>
</organism>
<evidence type="ECO:0000259" key="2">
    <source>
        <dbReference type="Pfam" id="PF13439"/>
    </source>
</evidence>